<dbReference type="SUPFAM" id="SSF56112">
    <property type="entry name" value="Protein kinase-like (PK-like)"/>
    <property type="match status" value="2"/>
</dbReference>
<feature type="region of interest" description="Disordered" evidence="18">
    <location>
        <begin position="1089"/>
        <end position="1128"/>
    </location>
</feature>
<dbReference type="InterPro" id="IPR001245">
    <property type="entry name" value="Ser-Thr/Tyr_kinase_cat_dom"/>
</dbReference>
<dbReference type="FunFam" id="1.10.510.10:FF:000240">
    <property type="entry name" value="Lectin-domain containing receptor kinase A4.3"/>
    <property type="match status" value="1"/>
</dbReference>
<comment type="similarity">
    <text evidence="3">In the C-terminal section; belongs to the protein kinase superfamily. Ser/Thr protein kinase family.</text>
</comment>
<keyword evidence="7" id="KW-0812">Transmembrane</keyword>
<evidence type="ECO:0000256" key="16">
    <source>
        <dbReference type="ARBA" id="ARBA00023180"/>
    </source>
</evidence>
<feature type="domain" description="Protein kinase" evidence="19">
    <location>
        <begin position="831"/>
        <end position="1076"/>
    </location>
</feature>
<keyword evidence="14" id="KW-0472">Membrane</keyword>
<comment type="similarity">
    <text evidence="2">In the N-terminal section; belongs to the leguminous lectin family.</text>
</comment>
<evidence type="ECO:0000256" key="17">
    <source>
        <dbReference type="PROSITE-ProRule" id="PRU10141"/>
    </source>
</evidence>
<evidence type="ECO:0000259" key="19">
    <source>
        <dbReference type="PROSITE" id="PS50011"/>
    </source>
</evidence>
<dbReference type="Gene3D" id="3.30.200.20">
    <property type="entry name" value="Phosphorylase Kinase, domain 1"/>
    <property type="match status" value="2"/>
</dbReference>
<name>A0A6A3C252_HIBSY</name>
<evidence type="ECO:0000313" key="20">
    <source>
        <dbReference type="EMBL" id="KAE8721242.1"/>
    </source>
</evidence>
<evidence type="ECO:0000256" key="1">
    <source>
        <dbReference type="ARBA" id="ARBA00004251"/>
    </source>
</evidence>
<evidence type="ECO:0000256" key="10">
    <source>
        <dbReference type="ARBA" id="ARBA00022741"/>
    </source>
</evidence>
<dbReference type="Pfam" id="PF07714">
    <property type="entry name" value="PK_Tyr_Ser-Thr"/>
    <property type="match status" value="1"/>
</dbReference>
<evidence type="ECO:0000256" key="8">
    <source>
        <dbReference type="ARBA" id="ARBA00022729"/>
    </source>
</evidence>
<keyword evidence="13" id="KW-1133">Transmembrane helix</keyword>
<dbReference type="InterPro" id="IPR011009">
    <property type="entry name" value="Kinase-like_dom_sf"/>
</dbReference>
<comment type="caution">
    <text evidence="20">The sequence shown here is derived from an EMBL/GenBank/DDBJ whole genome shotgun (WGS) entry which is preliminary data.</text>
</comment>
<keyword evidence="9" id="KW-0430">Lectin</keyword>
<dbReference type="GO" id="GO:0005886">
    <property type="term" value="C:plasma membrane"/>
    <property type="evidence" value="ECO:0007669"/>
    <property type="project" value="UniProtKB-SubCell"/>
</dbReference>
<keyword evidence="11" id="KW-0418">Kinase</keyword>
<evidence type="ECO:0000256" key="4">
    <source>
        <dbReference type="ARBA" id="ARBA00022475"/>
    </source>
</evidence>
<evidence type="ECO:0000256" key="2">
    <source>
        <dbReference type="ARBA" id="ARBA00008536"/>
    </source>
</evidence>
<evidence type="ECO:0000256" key="12">
    <source>
        <dbReference type="ARBA" id="ARBA00022840"/>
    </source>
</evidence>
<keyword evidence="10 17" id="KW-0547">Nucleotide-binding</keyword>
<comment type="subcellular location">
    <subcellularLocation>
        <location evidence="1">Cell membrane</location>
        <topology evidence="1">Single-pass type I membrane protein</topology>
    </subcellularLocation>
</comment>
<dbReference type="InterPro" id="IPR050823">
    <property type="entry name" value="Plant_Ser_Thr_Prot_Kinase"/>
</dbReference>
<dbReference type="Proteomes" id="UP000436088">
    <property type="component" value="Unassembled WGS sequence"/>
</dbReference>
<evidence type="ECO:0000256" key="3">
    <source>
        <dbReference type="ARBA" id="ARBA00010217"/>
    </source>
</evidence>
<dbReference type="InterPro" id="IPR008271">
    <property type="entry name" value="Ser/Thr_kinase_AS"/>
</dbReference>
<evidence type="ECO:0000256" key="6">
    <source>
        <dbReference type="ARBA" id="ARBA00022679"/>
    </source>
</evidence>
<dbReference type="GO" id="GO:0004674">
    <property type="term" value="F:protein serine/threonine kinase activity"/>
    <property type="evidence" value="ECO:0007669"/>
    <property type="project" value="UniProtKB-KW"/>
</dbReference>
<dbReference type="InterPro" id="IPR017441">
    <property type="entry name" value="Protein_kinase_ATP_BS"/>
</dbReference>
<feature type="domain" description="Protein kinase" evidence="19">
    <location>
        <begin position="73"/>
        <end position="359"/>
    </location>
</feature>
<sequence>MKCFRYFKDKFRSKGQRSAPDSKEERTSKGYSGTDRTIKSSFLAEPPRRLTSAKAHSLRVFSFSELKEATRNFNPRLKIGEGVYGSVYKGTIKPADGKGEPLVVAIKNLKEKGLQGNWEWLAEVHFLPVLEHPNVIKLIGCCVVDGERGFHRLLVHEFMQNKSLADHLFNHDFPPLSWKTRLRIILGAAQALAYLHEGSEVQVIYRSFNPSDVLLDEKFNPKLSDFGLAREGPMAGFTHLSTKIMETFGYAAPEYILTGHVSYKSDVWSFGVLLYGILSGRRAIERSRPASERKLLEWVKRFRASRKRFGFIMDPRLENQYSIGAAREIGKLADTCLSRSPEDRPKMSEVVKRLKHIIQVPEEGGTEKMRNHPVASEIETAATVPVSLKPLRTYVAMERERVEDTNELRAIKYSLESLLKTERKGKALLIIESDSATAVKWIEDHESRPRKLCGMLMEIDSLISQAGTVVFKILIKQANPIEDCLVKDEVDGPVYLSRHVVFDELVFSFATVGDMNSNSGPPTYFNSDIFVVPGAVDLLQSLPLCEGSLGDVAGSEGVVAPLIFGESSGVISVGESARDDADTRIDTLPCDHGALSTPLVNETETGDDAMSNAQGGTLVQPASPDSVRESGHLLGSSAIDSLPLHSNVVVNNHPMVTCGKAGVFKPRAFHTIEESRMDVEPVTIRQALASPKWKQVLEEYDALLKNGLEQESVNGEHLACKLQKTIYRLKQAPRNWYVKLLDFFFSHGFVGTQADVLFSIERDGIQNKDTNELQAIKYALTQEAVGGMLKEIDSLIPQVASPSSIPELYEAKAPNLSIFTFSELKQTTREFSLQLKIGEGGFGSIYEGTVKPADGKVDEPLVGHKQWVAEVQFLGVVDHPNLVKLIGYCAVDGEIGIQRLLVYEFMQNKSLEDILFRRVFPPLSWKTRLQIIIGAAQGLAYLHEGLEVQIIYRDFKVSNVLLDENFNPKLSDFGLAREGSMAGRTHGSTAVVGTYGYAAPDYIETGYLTDKSDVWSFGVVLYEILSGRRSLERGRPKAEQKLSAREIAKLADSCLVKSQKQRPRMSEVVERLKEIIQVSEEVNAEEMEIPLEADERDEHSNNPNNGVSEPWKRRMAPSEIGRACRRCK</sequence>
<keyword evidence="15" id="KW-0675">Receptor</keyword>
<dbReference type="GO" id="GO:0002229">
    <property type="term" value="P:defense response to oomycetes"/>
    <property type="evidence" value="ECO:0007669"/>
    <property type="project" value="UniProtKB-ARBA"/>
</dbReference>
<evidence type="ECO:0000256" key="13">
    <source>
        <dbReference type="ARBA" id="ARBA00022989"/>
    </source>
</evidence>
<evidence type="ECO:0000256" key="14">
    <source>
        <dbReference type="ARBA" id="ARBA00023136"/>
    </source>
</evidence>
<keyword evidence="12 17" id="KW-0067">ATP-binding</keyword>
<dbReference type="PROSITE" id="PS00107">
    <property type="entry name" value="PROTEIN_KINASE_ATP"/>
    <property type="match status" value="1"/>
</dbReference>
<evidence type="ECO:0000256" key="11">
    <source>
        <dbReference type="ARBA" id="ARBA00022777"/>
    </source>
</evidence>
<dbReference type="InterPro" id="IPR000719">
    <property type="entry name" value="Prot_kinase_dom"/>
</dbReference>
<keyword evidence="4" id="KW-1003">Cell membrane</keyword>
<dbReference type="EMBL" id="VEPZ02000636">
    <property type="protein sequence ID" value="KAE8721242.1"/>
    <property type="molecule type" value="Genomic_DNA"/>
</dbReference>
<dbReference type="GO" id="GO:0005524">
    <property type="term" value="F:ATP binding"/>
    <property type="evidence" value="ECO:0007669"/>
    <property type="project" value="UniProtKB-UniRule"/>
</dbReference>
<evidence type="ECO:0000256" key="9">
    <source>
        <dbReference type="ARBA" id="ARBA00022734"/>
    </source>
</evidence>
<reference evidence="20" key="1">
    <citation type="submission" date="2019-09" db="EMBL/GenBank/DDBJ databases">
        <title>Draft genome information of white flower Hibiscus syriacus.</title>
        <authorList>
            <person name="Kim Y.-M."/>
        </authorList>
    </citation>
    <scope>NUCLEOTIDE SEQUENCE [LARGE SCALE GENOMIC DNA]</scope>
    <source>
        <strain evidence="20">YM2019G1</strain>
    </source>
</reference>
<keyword evidence="16" id="KW-0325">Glycoprotein</keyword>
<keyword evidence="8" id="KW-0732">Signal</keyword>
<keyword evidence="6" id="KW-0808">Transferase</keyword>
<feature type="region of interest" description="Disordered" evidence="18">
    <location>
        <begin position="11"/>
        <end position="34"/>
    </location>
</feature>
<dbReference type="Pfam" id="PF00069">
    <property type="entry name" value="Pkinase"/>
    <property type="match status" value="1"/>
</dbReference>
<dbReference type="AlphaFoldDB" id="A0A6A3C252"/>
<dbReference type="Gene3D" id="1.10.510.10">
    <property type="entry name" value="Transferase(Phosphotransferase) domain 1"/>
    <property type="match status" value="2"/>
</dbReference>
<dbReference type="PANTHER" id="PTHR45621">
    <property type="entry name" value="OS01G0588500 PROTEIN-RELATED"/>
    <property type="match status" value="1"/>
</dbReference>
<evidence type="ECO:0000256" key="5">
    <source>
        <dbReference type="ARBA" id="ARBA00022527"/>
    </source>
</evidence>
<proteinExistence type="inferred from homology"/>
<feature type="binding site" evidence="17">
    <location>
        <position position="107"/>
    </location>
    <ligand>
        <name>ATP</name>
        <dbReference type="ChEBI" id="CHEBI:30616"/>
    </ligand>
</feature>
<evidence type="ECO:0000313" key="21">
    <source>
        <dbReference type="Proteomes" id="UP000436088"/>
    </source>
</evidence>
<keyword evidence="5" id="KW-0723">Serine/threonine-protein kinase</keyword>
<gene>
    <name evidence="20" type="ORF">F3Y22_tig00016563pilonHSYRG00056</name>
</gene>
<dbReference type="GO" id="GO:0030246">
    <property type="term" value="F:carbohydrate binding"/>
    <property type="evidence" value="ECO:0007669"/>
    <property type="project" value="UniProtKB-KW"/>
</dbReference>
<protein>
    <submittedName>
        <fullName evidence="20">Receptor-like protein kinase</fullName>
    </submittedName>
</protein>
<dbReference type="FunFam" id="1.10.510.10:FF:000051">
    <property type="entry name" value="Receptor-like serine/threonine-protein kinase ALE2"/>
    <property type="match status" value="1"/>
</dbReference>
<keyword evidence="21" id="KW-1185">Reference proteome</keyword>
<organism evidence="20 21">
    <name type="scientific">Hibiscus syriacus</name>
    <name type="common">Rose of Sharon</name>
    <dbReference type="NCBI Taxonomy" id="106335"/>
    <lineage>
        <taxon>Eukaryota</taxon>
        <taxon>Viridiplantae</taxon>
        <taxon>Streptophyta</taxon>
        <taxon>Embryophyta</taxon>
        <taxon>Tracheophyta</taxon>
        <taxon>Spermatophyta</taxon>
        <taxon>Magnoliopsida</taxon>
        <taxon>eudicotyledons</taxon>
        <taxon>Gunneridae</taxon>
        <taxon>Pentapetalae</taxon>
        <taxon>rosids</taxon>
        <taxon>malvids</taxon>
        <taxon>Malvales</taxon>
        <taxon>Malvaceae</taxon>
        <taxon>Malvoideae</taxon>
        <taxon>Hibiscus</taxon>
    </lineage>
</organism>
<dbReference type="PROSITE" id="PS00108">
    <property type="entry name" value="PROTEIN_KINASE_ST"/>
    <property type="match status" value="1"/>
</dbReference>
<evidence type="ECO:0000256" key="7">
    <source>
        <dbReference type="ARBA" id="ARBA00022692"/>
    </source>
</evidence>
<evidence type="ECO:0000256" key="18">
    <source>
        <dbReference type="SAM" id="MobiDB-lite"/>
    </source>
</evidence>
<evidence type="ECO:0000256" key="15">
    <source>
        <dbReference type="ARBA" id="ARBA00023170"/>
    </source>
</evidence>
<accession>A0A6A3C252</accession>
<dbReference type="PROSITE" id="PS50011">
    <property type="entry name" value="PROTEIN_KINASE_DOM"/>
    <property type="match status" value="2"/>
</dbReference>